<dbReference type="EMBL" id="BGPR01031721">
    <property type="protein sequence ID" value="GBO04931.1"/>
    <property type="molecule type" value="Genomic_DNA"/>
</dbReference>
<protein>
    <recommendedName>
        <fullName evidence="2">HTH psq-type domain-containing protein</fullName>
    </recommendedName>
</protein>
<dbReference type="InterPro" id="IPR009057">
    <property type="entry name" value="Homeodomain-like_sf"/>
</dbReference>
<name>A0A4Y2TXZ9_ARAVE</name>
<dbReference type="InterPro" id="IPR007889">
    <property type="entry name" value="HTH_Psq"/>
</dbReference>
<reference evidence="3 4" key="1">
    <citation type="journal article" date="2019" name="Sci. Rep.">
        <title>Orb-weaving spider Araneus ventricosus genome elucidates the spidroin gene catalogue.</title>
        <authorList>
            <person name="Kono N."/>
            <person name="Nakamura H."/>
            <person name="Ohtoshi R."/>
            <person name="Moran D.A.P."/>
            <person name="Shinohara A."/>
            <person name="Yoshida Y."/>
            <person name="Fujiwara M."/>
            <person name="Mori M."/>
            <person name="Tomita M."/>
            <person name="Arakawa K."/>
        </authorList>
    </citation>
    <scope>NUCLEOTIDE SEQUENCE [LARGE SCALE GENOMIC DNA]</scope>
</reference>
<dbReference type="Gene3D" id="1.10.10.10">
    <property type="entry name" value="Winged helix-like DNA-binding domain superfamily/Winged helix DNA-binding domain"/>
    <property type="match status" value="1"/>
</dbReference>
<gene>
    <name evidence="3" type="ORF">AVEN_168836_1</name>
</gene>
<comment type="caution">
    <text evidence="3">The sequence shown here is derived from an EMBL/GenBank/DDBJ whole genome shotgun (WGS) entry which is preliminary data.</text>
</comment>
<sequence>MLTSYLFLPPIPLLSEIHSMGGTPRGGIPFVSKTICLPIKPFSDRSGHGYGGKRRRSVLPFCWLLFVRLRSVGFTKYRTFIYAMKPTERKCVSLTVEQKFQIVSRIEVGETLTKLSKEFGVGVSTVADRRRDSEKIKKIYVMSNCKLAKLRNTMKCANDEEPENVLYKWFI</sequence>
<dbReference type="GO" id="GO:0003677">
    <property type="term" value="F:DNA binding"/>
    <property type="evidence" value="ECO:0007669"/>
    <property type="project" value="InterPro"/>
</dbReference>
<dbReference type="AlphaFoldDB" id="A0A4Y2TXZ9"/>
<dbReference type="GO" id="GO:0005634">
    <property type="term" value="C:nucleus"/>
    <property type="evidence" value="ECO:0007669"/>
    <property type="project" value="UniProtKB-SubCell"/>
</dbReference>
<evidence type="ECO:0000313" key="3">
    <source>
        <dbReference type="EMBL" id="GBO04931.1"/>
    </source>
</evidence>
<evidence type="ECO:0000259" key="2">
    <source>
        <dbReference type="Pfam" id="PF04218"/>
    </source>
</evidence>
<accession>A0A4Y2TXZ9</accession>
<feature type="domain" description="HTH psq-type" evidence="2">
    <location>
        <begin position="89"/>
        <end position="128"/>
    </location>
</feature>
<organism evidence="3 4">
    <name type="scientific">Araneus ventricosus</name>
    <name type="common">Orbweaver spider</name>
    <name type="synonym">Epeira ventricosa</name>
    <dbReference type="NCBI Taxonomy" id="182803"/>
    <lineage>
        <taxon>Eukaryota</taxon>
        <taxon>Metazoa</taxon>
        <taxon>Ecdysozoa</taxon>
        <taxon>Arthropoda</taxon>
        <taxon>Chelicerata</taxon>
        <taxon>Arachnida</taxon>
        <taxon>Araneae</taxon>
        <taxon>Araneomorphae</taxon>
        <taxon>Entelegynae</taxon>
        <taxon>Araneoidea</taxon>
        <taxon>Araneidae</taxon>
        <taxon>Araneus</taxon>
    </lineage>
</organism>
<proteinExistence type="predicted"/>
<evidence type="ECO:0000313" key="4">
    <source>
        <dbReference type="Proteomes" id="UP000499080"/>
    </source>
</evidence>
<keyword evidence="4" id="KW-1185">Reference proteome</keyword>
<dbReference type="SUPFAM" id="SSF46689">
    <property type="entry name" value="Homeodomain-like"/>
    <property type="match status" value="1"/>
</dbReference>
<dbReference type="Proteomes" id="UP000499080">
    <property type="component" value="Unassembled WGS sequence"/>
</dbReference>
<dbReference type="Pfam" id="PF04218">
    <property type="entry name" value="CENP-B_N"/>
    <property type="match status" value="1"/>
</dbReference>
<dbReference type="InterPro" id="IPR036388">
    <property type="entry name" value="WH-like_DNA-bd_sf"/>
</dbReference>
<evidence type="ECO:0000256" key="1">
    <source>
        <dbReference type="ARBA" id="ARBA00004123"/>
    </source>
</evidence>
<dbReference type="OrthoDB" id="5918257at2759"/>
<comment type="subcellular location">
    <subcellularLocation>
        <location evidence="1">Nucleus</location>
    </subcellularLocation>
</comment>